<name>A0ABW1SGT7_9LACO</name>
<protein>
    <submittedName>
        <fullName evidence="1">Type I-E CRISPR-associated protein Cse1/CasA</fullName>
    </submittedName>
</protein>
<evidence type="ECO:0000313" key="1">
    <source>
        <dbReference type="EMBL" id="MFC6200762.1"/>
    </source>
</evidence>
<sequence length="566" mass="64895">MDNKSFNLVTDPWLKVIEIQSNQERTVSLTELFENSQNYRQLAGEMHSQDLAILRLLLAILTTVYTRFDTNGELYSWLEKGINELTVDQEMYDDTGQHDLLATWKSLHQAGHFSEIVVQYLEQHQNRFDFFGEQPFYQATTEDYDALVPENKRVAAGKGQVSIKQINRRVSESANTPAIFAPKSGEAKNEIQLDELVRWVIAYQNFTGVTDKTKVVTTEKFSNPAGWLYRLNPVFVKGESLFETLMLNLVLINTRKSDAEYVFQKPVWEYPTVHDYVEMRKKQILPDNLAELYTAWSRLLHIEWRDSGQPAIFSAGIPMFAADSALIEPMTTWRLDKKTNEYRPALKGLQSVGIAMWRNFGQYVKVKQADDIHEPGMVIWLRKLKKEHLIARNAPLILNSIALISDGNATSQSPAVELIDDMQLQADVLFDPEIADYWPTRIEGVIEQTQTVGKDYYHFASDIATIRNVETRPFASALSAKFYDRLNEPFKQWLAGLTGEDDRDEKINLWKDQLKEITTQAVADVMQSPSPRDIKGISGEKGLLNIFTAKNRLMFNLRTHLDPEKG</sequence>
<comment type="caution">
    <text evidence="1">The sequence shown here is derived from an EMBL/GenBank/DDBJ whole genome shotgun (WGS) entry which is preliminary data.</text>
</comment>
<dbReference type="RefSeq" id="WP_137615058.1">
    <property type="nucleotide sequence ID" value="NZ_BJDI01000001.1"/>
</dbReference>
<dbReference type="Proteomes" id="UP001596171">
    <property type="component" value="Unassembled WGS sequence"/>
</dbReference>
<accession>A0ABW1SGT7</accession>
<dbReference type="Pfam" id="PF09481">
    <property type="entry name" value="CRISPR_Cse1"/>
    <property type="match status" value="1"/>
</dbReference>
<dbReference type="Gene3D" id="1.10.132.100">
    <property type="match status" value="1"/>
</dbReference>
<proteinExistence type="predicted"/>
<reference evidence="2" key="1">
    <citation type="journal article" date="2019" name="Int. J. Syst. Evol. Microbiol.">
        <title>The Global Catalogue of Microorganisms (GCM) 10K type strain sequencing project: providing services to taxonomists for standard genome sequencing and annotation.</title>
        <authorList>
            <consortium name="The Broad Institute Genomics Platform"/>
            <consortium name="The Broad Institute Genome Sequencing Center for Infectious Disease"/>
            <person name="Wu L."/>
            <person name="Ma J."/>
        </authorList>
    </citation>
    <scope>NUCLEOTIDE SEQUENCE [LARGE SCALE GENOMIC DNA]</scope>
    <source>
        <strain evidence="2">CCM 8930</strain>
    </source>
</reference>
<dbReference type="EMBL" id="JBHSSE010000003">
    <property type="protein sequence ID" value="MFC6200762.1"/>
    <property type="molecule type" value="Genomic_DNA"/>
</dbReference>
<gene>
    <name evidence="1" type="ORF">ACFP1L_02480</name>
</gene>
<dbReference type="InterPro" id="IPR013381">
    <property type="entry name" value="CRISPR-assoc_prot_Cse1"/>
</dbReference>
<evidence type="ECO:0000313" key="2">
    <source>
        <dbReference type="Proteomes" id="UP001596171"/>
    </source>
</evidence>
<keyword evidence="2" id="KW-1185">Reference proteome</keyword>
<organism evidence="1 2">
    <name type="scientific">Lactiplantibacillus nangangensis</name>
    <dbReference type="NCBI Taxonomy" id="2559917"/>
    <lineage>
        <taxon>Bacteria</taxon>
        <taxon>Bacillati</taxon>
        <taxon>Bacillota</taxon>
        <taxon>Bacilli</taxon>
        <taxon>Lactobacillales</taxon>
        <taxon>Lactobacillaceae</taxon>
        <taxon>Lactiplantibacillus</taxon>
    </lineage>
</organism>